<gene>
    <name evidence="3" type="ORF">Enr8_37680</name>
</gene>
<reference evidence="3 4" key="1">
    <citation type="submission" date="2019-02" db="EMBL/GenBank/DDBJ databases">
        <title>Deep-cultivation of Planctomycetes and their phenomic and genomic characterization uncovers novel biology.</title>
        <authorList>
            <person name="Wiegand S."/>
            <person name="Jogler M."/>
            <person name="Boedeker C."/>
            <person name="Pinto D."/>
            <person name="Vollmers J."/>
            <person name="Rivas-Marin E."/>
            <person name="Kohn T."/>
            <person name="Peeters S.H."/>
            <person name="Heuer A."/>
            <person name="Rast P."/>
            <person name="Oberbeckmann S."/>
            <person name="Bunk B."/>
            <person name="Jeske O."/>
            <person name="Meyerdierks A."/>
            <person name="Storesund J.E."/>
            <person name="Kallscheuer N."/>
            <person name="Luecker S."/>
            <person name="Lage O.M."/>
            <person name="Pohl T."/>
            <person name="Merkel B.J."/>
            <person name="Hornburger P."/>
            <person name="Mueller R.-W."/>
            <person name="Bruemmer F."/>
            <person name="Labrenz M."/>
            <person name="Spormann A.M."/>
            <person name="Op Den Camp H."/>
            <person name="Overmann J."/>
            <person name="Amann R."/>
            <person name="Jetten M.S.M."/>
            <person name="Mascher T."/>
            <person name="Medema M.H."/>
            <person name="Devos D.P."/>
            <person name="Kaster A.-K."/>
            <person name="Ovreas L."/>
            <person name="Rohde M."/>
            <person name="Galperin M.Y."/>
            <person name="Jogler C."/>
        </authorList>
    </citation>
    <scope>NUCLEOTIDE SEQUENCE [LARGE SCALE GENOMIC DNA]</scope>
    <source>
        <strain evidence="3 4">Enr8</strain>
    </source>
</reference>
<evidence type="ECO:0000313" key="3">
    <source>
        <dbReference type="EMBL" id="TWT31843.1"/>
    </source>
</evidence>
<keyword evidence="4" id="KW-1185">Reference proteome</keyword>
<dbReference type="OrthoDB" id="9837495at2"/>
<feature type="region of interest" description="Disordered" evidence="1">
    <location>
        <begin position="192"/>
        <end position="215"/>
    </location>
</feature>
<keyword evidence="2" id="KW-1133">Transmembrane helix</keyword>
<evidence type="ECO:0000256" key="2">
    <source>
        <dbReference type="SAM" id="Phobius"/>
    </source>
</evidence>
<name>A0A5C5V1H1_9BACT</name>
<dbReference type="EMBL" id="SJPF01000004">
    <property type="protein sequence ID" value="TWT31843.1"/>
    <property type="molecule type" value="Genomic_DNA"/>
</dbReference>
<keyword evidence="2" id="KW-0472">Membrane</keyword>
<comment type="caution">
    <text evidence="3">The sequence shown here is derived from an EMBL/GenBank/DDBJ whole genome shotgun (WGS) entry which is preliminary data.</text>
</comment>
<organism evidence="3 4">
    <name type="scientific">Blastopirellula retiformator</name>
    <dbReference type="NCBI Taxonomy" id="2527970"/>
    <lineage>
        <taxon>Bacteria</taxon>
        <taxon>Pseudomonadati</taxon>
        <taxon>Planctomycetota</taxon>
        <taxon>Planctomycetia</taxon>
        <taxon>Pirellulales</taxon>
        <taxon>Pirellulaceae</taxon>
        <taxon>Blastopirellula</taxon>
    </lineage>
</organism>
<accession>A0A5C5V1H1</accession>
<evidence type="ECO:0000256" key="1">
    <source>
        <dbReference type="SAM" id="MobiDB-lite"/>
    </source>
</evidence>
<dbReference type="AlphaFoldDB" id="A0A5C5V1H1"/>
<proteinExistence type="predicted"/>
<sequence length="215" mass="24427">MNFEEEPTATPRDYRPGQFSLWTLLLLSTAIGTLAAAFQLPQQCYEVDQQRKQLEQLESASLSEPWKMINCQRRYPGSVPSDDWLIYLPPDHQFQIACSTLRSDSETGLPTSVAPLTPGEHVVAIRYAIADDQWLVQTRVDDQAILEERLPRSWNPQLGEYSPTRQIAGIKAYPNQPYLLLHNEIFYTPDPGIGGGKSSRNSQTGLRVWIEKREP</sequence>
<protein>
    <submittedName>
        <fullName evidence="3">Uncharacterized protein</fullName>
    </submittedName>
</protein>
<keyword evidence="2" id="KW-0812">Transmembrane</keyword>
<feature type="transmembrane region" description="Helical" evidence="2">
    <location>
        <begin position="21"/>
        <end position="40"/>
    </location>
</feature>
<dbReference type="Proteomes" id="UP000318878">
    <property type="component" value="Unassembled WGS sequence"/>
</dbReference>
<dbReference type="RefSeq" id="WP_146434312.1">
    <property type="nucleotide sequence ID" value="NZ_SJPF01000004.1"/>
</dbReference>
<evidence type="ECO:0000313" key="4">
    <source>
        <dbReference type="Proteomes" id="UP000318878"/>
    </source>
</evidence>